<proteinExistence type="inferred from homology"/>
<keyword evidence="2" id="KW-0227">DNA damage</keyword>
<dbReference type="GO" id="GO:0000724">
    <property type="term" value="P:double-strand break repair via homologous recombination"/>
    <property type="evidence" value="ECO:0007669"/>
    <property type="project" value="TreeGrafter"/>
</dbReference>
<dbReference type="SUPFAM" id="SSF54768">
    <property type="entry name" value="dsRNA-binding domain-like"/>
    <property type="match status" value="1"/>
</dbReference>
<dbReference type="Pfam" id="PF04098">
    <property type="entry name" value="Rad52_Rad22"/>
    <property type="match status" value="1"/>
</dbReference>
<sequence>DYGKWILNQTVRVRITVFRSTKCSTFHEGTGFGGGKPMKMEAEAIEGDEKEAETDTFKRALKNFSEVLGNRLYNKDYL</sequence>
<dbReference type="AlphaFoldDB" id="A0A9P9I7W5"/>
<keyword evidence="3" id="KW-0233">DNA recombination</keyword>
<dbReference type="Gene3D" id="3.30.390.80">
    <property type="entry name" value="DNA repair protein Rad52/59/22"/>
    <property type="match status" value="1"/>
</dbReference>
<organism evidence="5 6">
    <name type="scientific">Dactylonectria macrodidyma</name>
    <dbReference type="NCBI Taxonomy" id="307937"/>
    <lineage>
        <taxon>Eukaryota</taxon>
        <taxon>Fungi</taxon>
        <taxon>Dikarya</taxon>
        <taxon>Ascomycota</taxon>
        <taxon>Pezizomycotina</taxon>
        <taxon>Sordariomycetes</taxon>
        <taxon>Hypocreomycetidae</taxon>
        <taxon>Hypocreales</taxon>
        <taxon>Nectriaceae</taxon>
        <taxon>Dactylonectria</taxon>
    </lineage>
</organism>
<evidence type="ECO:0000256" key="3">
    <source>
        <dbReference type="ARBA" id="ARBA00023172"/>
    </source>
</evidence>
<feature type="non-terminal residue" evidence="5">
    <location>
        <position position="1"/>
    </location>
</feature>
<dbReference type="EMBL" id="JAGMUV010000046">
    <property type="protein sequence ID" value="KAH7110282.1"/>
    <property type="molecule type" value="Genomic_DNA"/>
</dbReference>
<name>A0A9P9I7W5_9HYPO</name>
<dbReference type="GO" id="GO:0006312">
    <property type="term" value="P:mitotic recombination"/>
    <property type="evidence" value="ECO:0007669"/>
    <property type="project" value="TreeGrafter"/>
</dbReference>
<evidence type="ECO:0000256" key="1">
    <source>
        <dbReference type="ARBA" id="ARBA00006638"/>
    </source>
</evidence>
<evidence type="ECO:0000256" key="4">
    <source>
        <dbReference type="ARBA" id="ARBA00023204"/>
    </source>
</evidence>
<feature type="non-terminal residue" evidence="5">
    <location>
        <position position="78"/>
    </location>
</feature>
<gene>
    <name evidence="5" type="ORF">EDB81DRAFT_610996</name>
</gene>
<dbReference type="OrthoDB" id="5084029at2759"/>
<keyword evidence="4" id="KW-0234">DNA repair</keyword>
<dbReference type="InterPro" id="IPR007232">
    <property type="entry name" value="Rad52_Rad59_Rad22"/>
</dbReference>
<reference evidence="5" key="1">
    <citation type="journal article" date="2021" name="Nat. Commun.">
        <title>Genetic determinants of endophytism in the Arabidopsis root mycobiome.</title>
        <authorList>
            <person name="Mesny F."/>
            <person name="Miyauchi S."/>
            <person name="Thiergart T."/>
            <person name="Pickel B."/>
            <person name="Atanasova L."/>
            <person name="Karlsson M."/>
            <person name="Huettel B."/>
            <person name="Barry K.W."/>
            <person name="Haridas S."/>
            <person name="Chen C."/>
            <person name="Bauer D."/>
            <person name="Andreopoulos W."/>
            <person name="Pangilinan J."/>
            <person name="LaButti K."/>
            <person name="Riley R."/>
            <person name="Lipzen A."/>
            <person name="Clum A."/>
            <person name="Drula E."/>
            <person name="Henrissat B."/>
            <person name="Kohler A."/>
            <person name="Grigoriev I.V."/>
            <person name="Martin F.M."/>
            <person name="Hacquard S."/>
        </authorList>
    </citation>
    <scope>NUCLEOTIDE SEQUENCE</scope>
    <source>
        <strain evidence="5">MPI-CAGE-AT-0147</strain>
    </source>
</reference>
<dbReference type="GO" id="GO:0045002">
    <property type="term" value="P:double-strand break repair via single-strand annealing"/>
    <property type="evidence" value="ECO:0007669"/>
    <property type="project" value="TreeGrafter"/>
</dbReference>
<dbReference type="GO" id="GO:0005634">
    <property type="term" value="C:nucleus"/>
    <property type="evidence" value="ECO:0007669"/>
    <property type="project" value="TreeGrafter"/>
</dbReference>
<comment type="similarity">
    <text evidence="1">Belongs to the RAD52 family.</text>
</comment>
<evidence type="ECO:0000313" key="5">
    <source>
        <dbReference type="EMBL" id="KAH7110282.1"/>
    </source>
</evidence>
<dbReference type="PANTHER" id="PTHR12132">
    <property type="entry name" value="DNA REPAIR AND RECOMBINATION PROTEIN RAD52, RAD59"/>
    <property type="match status" value="1"/>
</dbReference>
<evidence type="ECO:0000313" key="6">
    <source>
        <dbReference type="Proteomes" id="UP000738349"/>
    </source>
</evidence>
<accession>A0A9P9I7W5</accession>
<evidence type="ECO:0000256" key="2">
    <source>
        <dbReference type="ARBA" id="ARBA00022763"/>
    </source>
</evidence>
<dbReference type="PANTHER" id="PTHR12132:SF1">
    <property type="entry name" value="DNA REPAIR PROTEIN RAD52 HOMOLOG"/>
    <property type="match status" value="1"/>
</dbReference>
<dbReference type="InterPro" id="IPR042525">
    <property type="entry name" value="Rad52_Rad59_Rad22_sf"/>
</dbReference>
<dbReference type="Proteomes" id="UP000738349">
    <property type="component" value="Unassembled WGS sequence"/>
</dbReference>
<dbReference type="InterPro" id="IPR041247">
    <property type="entry name" value="Rad52_fam"/>
</dbReference>
<keyword evidence="6" id="KW-1185">Reference proteome</keyword>
<protein>
    <submittedName>
        <fullName evidence="5">DNA repair protein Rad52/59/22</fullName>
    </submittedName>
</protein>
<comment type="caution">
    <text evidence="5">The sequence shown here is derived from an EMBL/GenBank/DDBJ whole genome shotgun (WGS) entry which is preliminary data.</text>
</comment>